<dbReference type="InterPro" id="IPR004103">
    <property type="entry name" value="Lyase_8_C"/>
</dbReference>
<dbReference type="Proteomes" id="UP000033163">
    <property type="component" value="Chromosome I"/>
</dbReference>
<comment type="similarity">
    <text evidence="2">Belongs to the intimin/invasin family.</text>
</comment>
<dbReference type="PANTHER" id="PTHR38481:SF1">
    <property type="entry name" value="HYALURONATE LYASE"/>
    <property type="match status" value="1"/>
</dbReference>
<proteinExistence type="inferred from homology"/>
<dbReference type="PROSITE" id="PS51272">
    <property type="entry name" value="SLH"/>
    <property type="match status" value="3"/>
</dbReference>
<dbReference type="InterPro" id="IPR003159">
    <property type="entry name" value="Lyase_8_central_dom"/>
</dbReference>
<dbReference type="Pfam" id="PF02884">
    <property type="entry name" value="Lyase_8_C"/>
    <property type="match status" value="1"/>
</dbReference>
<accession>A0A0E4CU53</accession>
<dbReference type="EMBL" id="LN831776">
    <property type="protein sequence ID" value="CQR51520.1"/>
    <property type="molecule type" value="Genomic_DNA"/>
</dbReference>
<dbReference type="SUPFAM" id="SSF49373">
    <property type="entry name" value="Invasin/intimin cell-adhesion fragments"/>
    <property type="match status" value="4"/>
</dbReference>
<dbReference type="InterPro" id="IPR014718">
    <property type="entry name" value="GH-type_carb-bd"/>
</dbReference>
<dbReference type="Pfam" id="PF00754">
    <property type="entry name" value="F5_F8_type_C"/>
    <property type="match status" value="2"/>
</dbReference>
<dbReference type="HOGENOM" id="CLU_245335_0_0_9"/>
<dbReference type="PROSITE" id="PS50022">
    <property type="entry name" value="FA58C_3"/>
    <property type="match status" value="2"/>
</dbReference>
<organism evidence="10 11">
    <name type="scientific">Paenibacillus riograndensis SBR5</name>
    <dbReference type="NCBI Taxonomy" id="1073571"/>
    <lineage>
        <taxon>Bacteria</taxon>
        <taxon>Bacillati</taxon>
        <taxon>Bacillota</taxon>
        <taxon>Bacilli</taxon>
        <taxon>Bacillales</taxon>
        <taxon>Paenibacillaceae</taxon>
        <taxon>Paenibacillus</taxon>
        <taxon>Paenibacillus sonchi group</taxon>
    </lineage>
</organism>
<dbReference type="Pfam" id="PF08124">
    <property type="entry name" value="Lyase_8_N"/>
    <property type="match status" value="1"/>
</dbReference>
<evidence type="ECO:0000256" key="4">
    <source>
        <dbReference type="ARBA" id="ARBA00023239"/>
    </source>
</evidence>
<evidence type="ECO:0000259" key="9">
    <source>
        <dbReference type="PROSITE" id="PS51272"/>
    </source>
</evidence>
<feature type="compositionally biased region" description="Gly residues" evidence="5">
    <location>
        <begin position="1395"/>
        <end position="1408"/>
    </location>
</feature>
<dbReference type="SMART" id="SM00634">
    <property type="entry name" value="BID_1"/>
    <property type="match status" value="4"/>
</dbReference>
<feature type="domain" description="F5/8 type C" evidence="7">
    <location>
        <begin position="857"/>
        <end position="993"/>
    </location>
</feature>
<dbReference type="InterPro" id="IPR013783">
    <property type="entry name" value="Ig-like_fold"/>
</dbReference>
<evidence type="ECO:0000256" key="5">
    <source>
        <dbReference type="SAM" id="MobiDB-lite"/>
    </source>
</evidence>
<feature type="domain" description="Big-1" evidence="8">
    <location>
        <begin position="1002"/>
        <end position="1092"/>
    </location>
</feature>
<comment type="similarity">
    <text evidence="1">Belongs to the polysaccharide lyase 8 family.</text>
</comment>
<feature type="domain" description="F5/8 type C" evidence="7">
    <location>
        <begin position="723"/>
        <end position="842"/>
    </location>
</feature>
<dbReference type="Gene3D" id="2.70.98.10">
    <property type="match status" value="1"/>
</dbReference>
<dbReference type="PROSITE" id="PS51127">
    <property type="entry name" value="BIG1"/>
    <property type="match status" value="4"/>
</dbReference>
<dbReference type="InterPro" id="IPR008979">
    <property type="entry name" value="Galactose-bd-like_sf"/>
</dbReference>
<dbReference type="Gene3D" id="2.60.40.10">
    <property type="entry name" value="Immunoglobulins"/>
    <property type="match status" value="4"/>
</dbReference>
<dbReference type="InterPro" id="IPR001119">
    <property type="entry name" value="SLH_dom"/>
</dbReference>
<dbReference type="Gene3D" id="2.60.120.260">
    <property type="entry name" value="Galactose-binding domain-like"/>
    <property type="match status" value="2"/>
</dbReference>
<feature type="domain" description="SLH" evidence="9">
    <location>
        <begin position="1559"/>
        <end position="1615"/>
    </location>
</feature>
<dbReference type="InterPro" id="IPR000421">
    <property type="entry name" value="FA58C"/>
</dbReference>
<dbReference type="Pfam" id="PF02278">
    <property type="entry name" value="Lyase_8"/>
    <property type="match status" value="1"/>
</dbReference>
<feature type="chain" id="PRO_5002419332" evidence="6">
    <location>
        <begin position="34"/>
        <end position="1615"/>
    </location>
</feature>
<evidence type="ECO:0000259" key="7">
    <source>
        <dbReference type="PROSITE" id="PS50022"/>
    </source>
</evidence>
<dbReference type="InterPro" id="IPR011013">
    <property type="entry name" value="Gal_mutarotase_sf_dom"/>
</dbReference>
<dbReference type="PANTHER" id="PTHR38481">
    <property type="entry name" value="HYALURONATE LYASE"/>
    <property type="match status" value="1"/>
</dbReference>
<dbReference type="InterPro" id="IPR008964">
    <property type="entry name" value="Invasin/intimin_cell_adhesion"/>
</dbReference>
<dbReference type="Gene3D" id="2.60.220.10">
    <property type="entry name" value="Polysaccharide lyase family 8-like, C-terminal"/>
    <property type="match status" value="1"/>
</dbReference>
<evidence type="ECO:0000256" key="1">
    <source>
        <dbReference type="ARBA" id="ARBA00006699"/>
    </source>
</evidence>
<evidence type="ECO:0000256" key="2">
    <source>
        <dbReference type="ARBA" id="ARBA00010116"/>
    </source>
</evidence>
<dbReference type="SUPFAM" id="SSF74650">
    <property type="entry name" value="Galactose mutarotase-like"/>
    <property type="match status" value="1"/>
</dbReference>
<dbReference type="SUPFAM" id="SSF49785">
    <property type="entry name" value="Galactose-binding domain-like"/>
    <property type="match status" value="2"/>
</dbReference>
<feature type="domain" description="Big-1" evidence="8">
    <location>
        <begin position="1299"/>
        <end position="1392"/>
    </location>
</feature>
<dbReference type="GO" id="GO:0016837">
    <property type="term" value="F:carbon-oxygen lyase activity, acting on polysaccharides"/>
    <property type="evidence" value="ECO:0007669"/>
    <property type="project" value="UniProtKB-ARBA"/>
</dbReference>
<evidence type="ECO:0000256" key="3">
    <source>
        <dbReference type="ARBA" id="ARBA00022729"/>
    </source>
</evidence>
<dbReference type="InterPro" id="IPR008929">
    <property type="entry name" value="Chondroitin_lyas"/>
</dbReference>
<dbReference type="InterPro" id="IPR011071">
    <property type="entry name" value="Lyase_8-like_C"/>
</dbReference>
<feature type="signal peptide" evidence="6">
    <location>
        <begin position="1"/>
        <end position="33"/>
    </location>
</feature>
<dbReference type="PATRIC" id="fig|1073571.4.peg.254"/>
<dbReference type="Pfam" id="PF00395">
    <property type="entry name" value="SLH"/>
    <property type="match status" value="3"/>
</dbReference>
<dbReference type="GO" id="GO:0030246">
    <property type="term" value="F:carbohydrate binding"/>
    <property type="evidence" value="ECO:0007669"/>
    <property type="project" value="InterPro"/>
</dbReference>
<sequence length="1615" mass="171897">MADKKQRFVMRWTCLVMVCSMISSIWLYSPASASTSGTADASQEIAEMKLMKNRIVDFYVSKDIINDGTNGRVEWTFKSQAGTYLSSQNANGSWGDVDYASTTSSANGRAWSPYLALDRMQSMAQAFADPKGPYYHNETLLGGIQKGLDYWFTVKPTSTNWWETGIGKQLRLGKIALLCEGYLTAAQVSNIIGTLDSSPHTVDGANSSWYNQNYMIRGLLLEDVQNVRNAVEAFNVLSNVTTTVTGIQSDMSFFMHGKTNYTTGYGRSFARDMSFWAYITSDTAFSYSEAAIDSLSSYLLDGTRYLVRGDVADLGMGMNGPDWPDYASAALTFYEDPLQWMQVANPKRAGEFKSFLDNIRSFGTSTSNGLDANNITQWQTLVSSHMRNDYGITVKMSSKTVKGGEWRTINPSGYNLLYWTPQGATAIQRTGDEYRPVYPLMDWAHVPGTTAPYVLTKDGNFNNPKTFVGGVTNERYGATAFDFNKLSTSGKKGYFFFDDEMVALGAGIASTNAAPVHTTLNQSLAVGDVLVDGEVIADGTKQANGRWAYNDKVGYVFPNPTDFQVKRETKTGQWSDVITGSSTEPITKPIFSIWLDHGVKPADASYQYIVLPNKTPEEVGSYASENPIRILSNTPSVQAVRHNSLGIAELLFYQPGTVTVRDGLTVTVDNPSMVIIDESVTPARISVANPETPGITVNVTLNRDGEKTTTTYRLGKDTFTGRSMTLNEGAASDDSGFDLAYSKGATASSSQGKQFASNATDLYRSSYWSSNASDKEWIYVDLQDQYTINKVRLNWEKAYGKSYKIQVSDDAVTWTDVYTTSMGDGGIDDISFGKVSARFVRMLGVQQGTGDGYSLAEFNVYEALAPNLAEGKPVMASSAKAADVPPGNAVDGSLTTRWGSNYADPQWIYVDLGSSQPIAKVMLHWESAYGKEYQIQVSDNTADWTTVYSTATGDGDIDDISFEPVNARYVRMYGTKRATTYGYSLWEFKVYGTENVQKVPARIELQATPSSVTAQGKVSVTGVVYDGGDLPVPGVEVEIAAASGSIETAKAVTDTNGRFSTVFTAPSAAGDVTIAVVLPASPSVTGTVTVSVNPVVQVPARIELQATPSSVTSGGKVSVTGAVYDSDDLPVSGVGVEIAAASGSVNDSIAVTDANGRFSTVFTAPSAAGEVTITAALTANPSVRGTTAVYVDGVVQVPARIELQETPSAVTVGDNVSVTGVVYDSGDLPVPGVEVEIAASSGSIKTAKVVTDANGRFSTVFTAPSAAGEVTITAALTASPAVTDTITVSVIKAIQVPVLIELQATPSAVTVGDDVSIGGIVYDGDNLPVSGVEVAVAASSGSIQTAKAVTDANGRFSTVLTAPSAAGEVTITAVLTANPSVTGKINVSVNERSNGGSGESGGNSGGGAPVTPPVTPNVPKDDPKDGPVTPAVPVPGHVFADIGGHWAEANILEAEKKGIITGYTDGSFRPDRTVTRAEFAVMLAKALKLQNEEAVLSFKDADRIGQWARTAVARAVSLGLIQGDKNSNFRPDAPMTRSEMAVMLARALNLVPDARSAGFADDRDIPAWAVGAAAEMKKLGIMQGKGNNSFFPKSAATRGETVTVLLRMLEAKDQE</sequence>
<dbReference type="Gene3D" id="1.50.10.100">
    <property type="entry name" value="Chondroitin AC/alginate lyase"/>
    <property type="match status" value="1"/>
</dbReference>
<evidence type="ECO:0000259" key="8">
    <source>
        <dbReference type="PROSITE" id="PS51127"/>
    </source>
</evidence>
<keyword evidence="3 6" id="KW-0732">Signal</keyword>
<dbReference type="SUPFAM" id="SSF49863">
    <property type="entry name" value="Hyaluronate lyase-like, C-terminal domain"/>
    <property type="match status" value="1"/>
</dbReference>
<evidence type="ECO:0000256" key="6">
    <source>
        <dbReference type="SAM" id="SignalP"/>
    </source>
</evidence>
<dbReference type="InterPro" id="IPR012970">
    <property type="entry name" value="Lyase_8_alpha_N"/>
</dbReference>
<dbReference type="GO" id="GO:0005576">
    <property type="term" value="C:extracellular region"/>
    <property type="evidence" value="ECO:0007669"/>
    <property type="project" value="InterPro"/>
</dbReference>
<dbReference type="GO" id="GO:0005975">
    <property type="term" value="P:carbohydrate metabolic process"/>
    <property type="evidence" value="ECO:0007669"/>
    <property type="project" value="InterPro"/>
</dbReference>
<feature type="domain" description="SLH" evidence="9">
    <location>
        <begin position="1434"/>
        <end position="1497"/>
    </location>
</feature>
<dbReference type="InterPro" id="IPR038970">
    <property type="entry name" value="Lyase_8"/>
</dbReference>
<reference evidence="11" key="1">
    <citation type="submission" date="2015-03" db="EMBL/GenBank/DDBJ databases">
        <authorList>
            <person name="Wibberg D."/>
        </authorList>
    </citation>
    <scope>NUCLEOTIDE SEQUENCE [LARGE SCALE GENOMIC DNA]</scope>
</reference>
<gene>
    <name evidence="10" type="ORF">PRIO_0266</name>
</gene>
<protein>
    <submittedName>
        <fullName evidence="10">Putative secreted protein</fullName>
    </submittedName>
</protein>
<feature type="domain" description="Big-1" evidence="8">
    <location>
        <begin position="1200"/>
        <end position="1291"/>
    </location>
</feature>
<dbReference type="KEGG" id="pri:PRIO_0266"/>
<keyword evidence="4" id="KW-0456">Lyase</keyword>
<dbReference type="SUPFAM" id="SSF48230">
    <property type="entry name" value="Chondroitin AC/alginate lyase"/>
    <property type="match status" value="1"/>
</dbReference>
<evidence type="ECO:0000313" key="10">
    <source>
        <dbReference type="EMBL" id="CQR51520.1"/>
    </source>
</evidence>
<name>A0A0E4CU53_9BACL</name>
<evidence type="ECO:0000313" key="11">
    <source>
        <dbReference type="Proteomes" id="UP000033163"/>
    </source>
</evidence>
<dbReference type="InterPro" id="IPR003344">
    <property type="entry name" value="Big_1_dom"/>
</dbReference>
<feature type="domain" description="Big-1" evidence="8">
    <location>
        <begin position="1101"/>
        <end position="1191"/>
    </location>
</feature>
<feature type="region of interest" description="Disordered" evidence="5">
    <location>
        <begin position="1387"/>
        <end position="1430"/>
    </location>
</feature>
<feature type="domain" description="SLH" evidence="9">
    <location>
        <begin position="1498"/>
        <end position="1558"/>
    </location>
</feature>